<dbReference type="Pfam" id="PF00149">
    <property type="entry name" value="Metallophos"/>
    <property type="match status" value="1"/>
</dbReference>
<organism evidence="2 3">
    <name type="scientific">Symbiochloris irregularis</name>
    <dbReference type="NCBI Taxonomy" id="706552"/>
    <lineage>
        <taxon>Eukaryota</taxon>
        <taxon>Viridiplantae</taxon>
        <taxon>Chlorophyta</taxon>
        <taxon>core chlorophytes</taxon>
        <taxon>Trebouxiophyceae</taxon>
        <taxon>Trebouxiales</taxon>
        <taxon>Trebouxiaceae</taxon>
        <taxon>Symbiochloris</taxon>
    </lineage>
</organism>
<dbReference type="PANTHER" id="PTHR36492">
    <property type="match status" value="1"/>
</dbReference>
<keyword evidence="3" id="KW-1185">Reference proteome</keyword>
<dbReference type="InterPro" id="IPR029052">
    <property type="entry name" value="Metallo-depent_PP-like"/>
</dbReference>
<dbReference type="CDD" id="cd00838">
    <property type="entry name" value="MPP_superfamily"/>
    <property type="match status" value="2"/>
</dbReference>
<feature type="domain" description="Calcineurin-like phosphoesterase" evidence="1">
    <location>
        <begin position="1"/>
        <end position="230"/>
    </location>
</feature>
<evidence type="ECO:0000259" key="1">
    <source>
        <dbReference type="Pfam" id="PF00149"/>
    </source>
</evidence>
<protein>
    <recommendedName>
        <fullName evidence="1">Calcineurin-like phosphoesterase domain-containing protein</fullName>
    </recommendedName>
</protein>
<dbReference type="EMBL" id="JALJOQ010000058">
    <property type="protein sequence ID" value="KAK9803536.1"/>
    <property type="molecule type" value="Genomic_DNA"/>
</dbReference>
<reference evidence="2 3" key="1">
    <citation type="journal article" date="2024" name="Nat. Commun.">
        <title>Phylogenomics reveals the evolutionary origins of lichenization in chlorophyte algae.</title>
        <authorList>
            <person name="Puginier C."/>
            <person name="Libourel C."/>
            <person name="Otte J."/>
            <person name="Skaloud P."/>
            <person name="Haon M."/>
            <person name="Grisel S."/>
            <person name="Petersen M."/>
            <person name="Berrin J.G."/>
            <person name="Delaux P.M."/>
            <person name="Dal Grande F."/>
            <person name="Keller J."/>
        </authorList>
    </citation>
    <scope>NUCLEOTIDE SEQUENCE [LARGE SCALE GENOMIC DNA]</scope>
    <source>
        <strain evidence="2 3">SAG 2036</strain>
    </source>
</reference>
<dbReference type="PANTHER" id="PTHR36492:SF2">
    <property type="entry name" value="[ACYL-CARRIER-PROTEIN] PHOSPHODIESTERASE PPTH"/>
    <property type="match status" value="1"/>
</dbReference>
<dbReference type="Proteomes" id="UP001465755">
    <property type="component" value="Unassembled WGS sequence"/>
</dbReference>
<dbReference type="InterPro" id="IPR004843">
    <property type="entry name" value="Calcineurin-like_PHP"/>
</dbReference>
<dbReference type="GO" id="GO:0016787">
    <property type="term" value="F:hydrolase activity"/>
    <property type="evidence" value="ECO:0007669"/>
    <property type="project" value="InterPro"/>
</dbReference>
<dbReference type="SUPFAM" id="SSF56300">
    <property type="entry name" value="Metallo-dependent phosphatases"/>
    <property type="match status" value="1"/>
</dbReference>
<evidence type="ECO:0000313" key="2">
    <source>
        <dbReference type="EMBL" id="KAK9803536.1"/>
    </source>
</evidence>
<comment type="caution">
    <text evidence="2">The sequence shown here is derived from an EMBL/GenBank/DDBJ whole genome shotgun (WGS) entry which is preliminary data.</text>
</comment>
<dbReference type="AlphaFoldDB" id="A0AAW1P4K2"/>
<name>A0AAW1P4K2_9CHLO</name>
<accession>A0AAW1P4K2</accession>
<dbReference type="Gene3D" id="3.60.21.10">
    <property type="match status" value="1"/>
</dbReference>
<sequence length="304" mass="34767">MKIWAISDLHTEYPSNLTWIENLSPTAYQSDAIIVAGDISDRLAKVEETLELFKERWAHVFFCVGNHELWCRPGEDQVTNSVDKVAAVHDLCHSLGVHYKPKQLDGVWIVPLISWYHAAFDTEPDVPKAQDISQSMADFRKCKWPEGLQQEEVAGYMDKMNDEPLSQIAAQLEGSDLPVITFSHFVPRQDLLPEKRMLFQPNLAKAVGSNFLEPRIRKLRPVAHVFGHTHFLWDAEIDGVRYCQAPLAYPRERQHRSAGQDWLPLMLYDTATGPSSPKSAHWSDYYKHAKREPSNVTPAPWVKL</sequence>
<gene>
    <name evidence="2" type="ORF">WJX73_005589</name>
</gene>
<proteinExistence type="predicted"/>
<evidence type="ECO:0000313" key="3">
    <source>
        <dbReference type="Proteomes" id="UP001465755"/>
    </source>
</evidence>
<dbReference type="InterPro" id="IPR052963">
    <property type="entry name" value="Pantetheine_PDE"/>
</dbReference>